<dbReference type="GeneID" id="19157122"/>
<organism evidence="2 3">
    <name type="scientific">Capronia coronata CBS 617.96</name>
    <dbReference type="NCBI Taxonomy" id="1182541"/>
    <lineage>
        <taxon>Eukaryota</taxon>
        <taxon>Fungi</taxon>
        <taxon>Dikarya</taxon>
        <taxon>Ascomycota</taxon>
        <taxon>Pezizomycotina</taxon>
        <taxon>Eurotiomycetes</taxon>
        <taxon>Chaetothyriomycetidae</taxon>
        <taxon>Chaetothyriales</taxon>
        <taxon>Herpotrichiellaceae</taxon>
        <taxon>Capronia</taxon>
    </lineage>
</organism>
<sequence>MELARFIGAALEDILYMLTFSIINGFIILGVFYFAIHILPHIIRFVTPIVSPPLSRVSHAVSRLQRPRSFTLAMQPLGPVPSETYHTAFLLAQVMPVDLIPGVLDMAGFWLDVPLASRTCPITVIETTAGLEYLAVDLPETFPAKGLRSLTFTVTSKDQGWGWDNHFFNTYMNSHTWFEVVVYPSNSGPSTASSRPRLPVARKIITNVHAGREYKTHTVRWSHDDKDEEIGKLVRSIRGGTRIALTVWAHYPAWVNDVRSARIDCQVNAVRKM</sequence>
<evidence type="ECO:0000313" key="2">
    <source>
        <dbReference type="EMBL" id="EXJ93829.1"/>
    </source>
</evidence>
<gene>
    <name evidence="2" type="ORF">A1O1_02222</name>
</gene>
<dbReference type="OrthoDB" id="195446at2759"/>
<dbReference type="RefSeq" id="XP_007721323.1">
    <property type="nucleotide sequence ID" value="XM_007723133.1"/>
</dbReference>
<dbReference type="HOGENOM" id="CLU_041809_3_0_1"/>
<dbReference type="eggNOG" id="ENOG502SCBF">
    <property type="taxonomic scope" value="Eukaryota"/>
</dbReference>
<keyword evidence="1" id="KW-0472">Membrane</keyword>
<name>W9ZH79_9EURO</name>
<evidence type="ECO:0000256" key="1">
    <source>
        <dbReference type="SAM" id="Phobius"/>
    </source>
</evidence>
<proteinExistence type="predicted"/>
<dbReference type="AlphaFoldDB" id="W9ZH79"/>
<comment type="caution">
    <text evidence="2">The sequence shown here is derived from an EMBL/GenBank/DDBJ whole genome shotgun (WGS) entry which is preliminary data.</text>
</comment>
<accession>W9ZH79</accession>
<dbReference type="EMBL" id="AMWN01000002">
    <property type="protein sequence ID" value="EXJ93829.1"/>
    <property type="molecule type" value="Genomic_DNA"/>
</dbReference>
<dbReference type="STRING" id="1182541.W9ZH79"/>
<reference evidence="2 3" key="1">
    <citation type="submission" date="2013-03" db="EMBL/GenBank/DDBJ databases">
        <title>The Genome Sequence of Capronia coronata CBS 617.96.</title>
        <authorList>
            <consortium name="The Broad Institute Genomics Platform"/>
            <person name="Cuomo C."/>
            <person name="de Hoog S."/>
            <person name="Gorbushina A."/>
            <person name="Walker B."/>
            <person name="Young S.K."/>
            <person name="Zeng Q."/>
            <person name="Gargeya S."/>
            <person name="Fitzgerald M."/>
            <person name="Haas B."/>
            <person name="Abouelleil A."/>
            <person name="Allen A.W."/>
            <person name="Alvarado L."/>
            <person name="Arachchi H.M."/>
            <person name="Berlin A.M."/>
            <person name="Chapman S.B."/>
            <person name="Gainer-Dewar J."/>
            <person name="Goldberg J."/>
            <person name="Griggs A."/>
            <person name="Gujja S."/>
            <person name="Hansen M."/>
            <person name="Howarth C."/>
            <person name="Imamovic A."/>
            <person name="Ireland A."/>
            <person name="Larimer J."/>
            <person name="McCowan C."/>
            <person name="Murphy C."/>
            <person name="Pearson M."/>
            <person name="Poon T.W."/>
            <person name="Priest M."/>
            <person name="Roberts A."/>
            <person name="Saif S."/>
            <person name="Shea T."/>
            <person name="Sisk P."/>
            <person name="Sykes S."/>
            <person name="Wortman J."/>
            <person name="Nusbaum C."/>
            <person name="Birren B."/>
        </authorList>
    </citation>
    <scope>NUCLEOTIDE SEQUENCE [LARGE SCALE GENOMIC DNA]</scope>
    <source>
        <strain evidence="2 3">CBS 617.96</strain>
    </source>
</reference>
<keyword evidence="3" id="KW-1185">Reference proteome</keyword>
<keyword evidence="1" id="KW-0812">Transmembrane</keyword>
<keyword evidence="1" id="KW-1133">Transmembrane helix</keyword>
<feature type="transmembrane region" description="Helical" evidence="1">
    <location>
        <begin position="14"/>
        <end position="36"/>
    </location>
</feature>
<dbReference type="Proteomes" id="UP000019484">
    <property type="component" value="Unassembled WGS sequence"/>
</dbReference>
<protein>
    <submittedName>
        <fullName evidence="2">Uncharacterized protein</fullName>
    </submittedName>
</protein>
<evidence type="ECO:0000313" key="3">
    <source>
        <dbReference type="Proteomes" id="UP000019484"/>
    </source>
</evidence>